<reference evidence="3 4" key="2">
    <citation type="journal article" date="2016" name="Front. Microbiol.">
        <title>Genome and transcriptome sequences reveal the specific parasitism of the nematophagous Purpureocillium lilacinum 36-1.</title>
        <authorList>
            <person name="Xie J."/>
            <person name="Li S."/>
            <person name="Mo C."/>
            <person name="Xiao X."/>
            <person name="Peng D."/>
            <person name="Wang G."/>
            <person name="Xiao Y."/>
        </authorList>
    </citation>
    <scope>NUCLEOTIDE SEQUENCE [LARGE SCALE GENOMIC DNA]</scope>
    <source>
        <strain evidence="3 4">36-1</strain>
    </source>
</reference>
<comment type="caution">
    <text evidence="3">The sequence shown here is derived from an EMBL/GenBank/DDBJ whole genome shotgun (WGS) entry which is preliminary data.</text>
</comment>
<evidence type="ECO:0000313" key="4">
    <source>
        <dbReference type="Proteomes" id="UP000245956"/>
    </source>
</evidence>
<dbReference type="EMBL" id="LCWV01000018">
    <property type="protein sequence ID" value="PWI67503.1"/>
    <property type="molecule type" value="Genomic_DNA"/>
</dbReference>
<dbReference type="Proteomes" id="UP000245956">
    <property type="component" value="Unassembled WGS sequence"/>
</dbReference>
<reference evidence="2 5" key="4">
    <citation type="journal article" date="2024" name="Microbiol. Resour. Announc.">
        <title>Genome annotations for the ascomycete fungi Trichoderma harzianum, Trichoderma aggressivum, and Purpureocillium lilacinum.</title>
        <authorList>
            <person name="Beijen E.P.W."/>
            <person name="Ohm R.A."/>
        </authorList>
    </citation>
    <scope>NUCLEOTIDE SEQUENCE [LARGE SCALE GENOMIC DNA]</scope>
    <source>
        <strain evidence="2 5">CBS 150709</strain>
    </source>
</reference>
<evidence type="ECO:0000256" key="1">
    <source>
        <dbReference type="SAM" id="MobiDB-lite"/>
    </source>
</evidence>
<gene>
    <name evidence="3" type="ORF">PCL_02857</name>
    <name evidence="2" type="ORF">Purlil1_6878</name>
</gene>
<dbReference type="Proteomes" id="UP001287286">
    <property type="component" value="Unassembled WGS sequence"/>
</dbReference>
<reference evidence="3" key="1">
    <citation type="submission" date="2015-05" db="EMBL/GenBank/DDBJ databases">
        <authorList>
            <person name="Wang D.B."/>
            <person name="Wang M."/>
        </authorList>
    </citation>
    <scope>NUCLEOTIDE SEQUENCE</scope>
    <source>
        <strain evidence="3">36-1</strain>
    </source>
</reference>
<evidence type="ECO:0000313" key="5">
    <source>
        <dbReference type="Proteomes" id="UP001287286"/>
    </source>
</evidence>
<protein>
    <submittedName>
        <fullName evidence="3">Uncharacterized protein</fullName>
    </submittedName>
</protein>
<evidence type="ECO:0000313" key="3">
    <source>
        <dbReference type="EMBL" id="PWI67503.1"/>
    </source>
</evidence>
<sequence length="270" mass="29205">MREGRTMLVATSFIGFARSWSRRDEAVHAASGWALPRTEEQRRHTKWCEQNACLVSARLDKRGPRCHTGGATAAEAGNGCRGCWTDCSMVGDTAGRRCDLGAVPGCLTIGGIWRGRGTGIALAPSSAVCQVFPQPTFQPPSRQAGTKREATTMENAWATRTRAGHLPALSSWVVKPTVERKLLDGQGQPLAPAPLPPSHLCPAVTRSSWANQGYRARGVCAMGVAERRRSTPPSPPQDTRAARPPSDERQAPSRHRRPPQWPSGTCIRDA</sequence>
<feature type="region of interest" description="Disordered" evidence="1">
    <location>
        <begin position="224"/>
        <end position="270"/>
    </location>
</feature>
<name>A0A2U3DZ36_PURLI</name>
<dbReference type="EMBL" id="JAWRVI010000023">
    <property type="protein sequence ID" value="KAK4088667.1"/>
    <property type="molecule type" value="Genomic_DNA"/>
</dbReference>
<accession>A0A2U3DZ36</accession>
<keyword evidence="5" id="KW-1185">Reference proteome</keyword>
<proteinExistence type="predicted"/>
<evidence type="ECO:0000313" key="2">
    <source>
        <dbReference type="EMBL" id="KAK4088667.1"/>
    </source>
</evidence>
<organism evidence="3 4">
    <name type="scientific">Purpureocillium lilacinum</name>
    <name type="common">Paecilomyces lilacinus</name>
    <dbReference type="NCBI Taxonomy" id="33203"/>
    <lineage>
        <taxon>Eukaryota</taxon>
        <taxon>Fungi</taxon>
        <taxon>Dikarya</taxon>
        <taxon>Ascomycota</taxon>
        <taxon>Pezizomycotina</taxon>
        <taxon>Sordariomycetes</taxon>
        <taxon>Hypocreomycetidae</taxon>
        <taxon>Hypocreales</taxon>
        <taxon>Ophiocordycipitaceae</taxon>
        <taxon>Purpureocillium</taxon>
    </lineage>
</organism>
<reference evidence="2" key="3">
    <citation type="submission" date="2023-11" db="EMBL/GenBank/DDBJ databases">
        <authorList>
            <person name="Beijen E."/>
            <person name="Ohm R.A."/>
        </authorList>
    </citation>
    <scope>NUCLEOTIDE SEQUENCE</scope>
    <source>
        <strain evidence="2">CBS 150709</strain>
    </source>
</reference>
<dbReference type="AlphaFoldDB" id="A0A2U3DZ36"/>